<evidence type="ECO:0008006" key="3">
    <source>
        <dbReference type="Google" id="ProtNLM"/>
    </source>
</evidence>
<proteinExistence type="predicted"/>
<protein>
    <recommendedName>
        <fullName evidence="3">Zinc-ribbon domain-containing protein</fullName>
    </recommendedName>
</protein>
<evidence type="ECO:0000313" key="1">
    <source>
        <dbReference type="EMBL" id="MDN4875983.1"/>
    </source>
</evidence>
<reference evidence="1" key="1">
    <citation type="submission" date="2023-07" db="EMBL/GenBank/DDBJ databases">
        <title>Complete genome sequence of Bacillus cereus SRCM126073 isolated from soil.</title>
        <authorList>
            <person name="Yang H.-G."/>
            <person name="Ryu M.-S."/>
            <person name="Ha G.-S."/>
            <person name="Yang H.-J."/>
            <person name="Jeong D.-Y."/>
        </authorList>
    </citation>
    <scope>NUCLEOTIDE SEQUENCE</scope>
    <source>
        <strain evidence="1">SRCM126073</strain>
    </source>
</reference>
<dbReference type="Proteomes" id="UP001175137">
    <property type="component" value="Unassembled WGS sequence"/>
</dbReference>
<evidence type="ECO:0000313" key="2">
    <source>
        <dbReference type="Proteomes" id="UP001175137"/>
    </source>
</evidence>
<dbReference type="EMBL" id="JAUIQW010000001">
    <property type="protein sequence ID" value="MDN4875983.1"/>
    <property type="molecule type" value="Genomic_DNA"/>
</dbReference>
<dbReference type="AlphaFoldDB" id="A0AAW7NNY8"/>
<gene>
    <name evidence="1" type="ORF">QYM23_24505</name>
</gene>
<accession>A0AAW7NNY8</accession>
<name>A0AAW7NNY8_BACCE</name>
<comment type="caution">
    <text evidence="1">The sequence shown here is derived from an EMBL/GenBank/DDBJ whole genome shotgun (WGS) entry which is preliminary data.</text>
</comment>
<sequence length="122" mass="14176">MKMYHKRIESVCELHEVVDALETLGKEYKIAKKIEWTESQPPLPKLPRKVWIVQECDGVIASADGKELKNCYDCEWCHKGKATHNIRDNRYGEDRKICMYCYTSIAQSILSNNAADELRKNI</sequence>
<organism evidence="1 2">
    <name type="scientific">Bacillus cereus</name>
    <dbReference type="NCBI Taxonomy" id="1396"/>
    <lineage>
        <taxon>Bacteria</taxon>
        <taxon>Bacillati</taxon>
        <taxon>Bacillota</taxon>
        <taxon>Bacilli</taxon>
        <taxon>Bacillales</taxon>
        <taxon>Bacillaceae</taxon>
        <taxon>Bacillus</taxon>
        <taxon>Bacillus cereus group</taxon>
    </lineage>
</organism>
<dbReference type="RefSeq" id="WP_301266248.1">
    <property type="nucleotide sequence ID" value="NZ_JAUIQW010000001.1"/>
</dbReference>